<protein>
    <submittedName>
        <fullName evidence="2">Nterminal domain containing protein</fullName>
    </submittedName>
</protein>
<dbReference type="Gene3D" id="1.10.472.10">
    <property type="entry name" value="Cyclin-like"/>
    <property type="match status" value="1"/>
</dbReference>
<evidence type="ECO:0000313" key="2">
    <source>
        <dbReference type="EMBL" id="KOO28846.1"/>
    </source>
</evidence>
<accession>A0A0M0JQG9</accession>
<organism evidence="2 3">
    <name type="scientific">Chrysochromulina tobinii</name>
    <dbReference type="NCBI Taxonomy" id="1460289"/>
    <lineage>
        <taxon>Eukaryota</taxon>
        <taxon>Haptista</taxon>
        <taxon>Haptophyta</taxon>
        <taxon>Prymnesiophyceae</taxon>
        <taxon>Prymnesiales</taxon>
        <taxon>Chrysochromulinaceae</taxon>
        <taxon>Chrysochromulina</taxon>
    </lineage>
</organism>
<feature type="compositionally biased region" description="Polar residues" evidence="1">
    <location>
        <begin position="316"/>
        <end position="326"/>
    </location>
</feature>
<dbReference type="EMBL" id="JWZX01002505">
    <property type="protein sequence ID" value="KOO28846.1"/>
    <property type="molecule type" value="Genomic_DNA"/>
</dbReference>
<dbReference type="InterPro" id="IPR013761">
    <property type="entry name" value="SAM/pointed_sf"/>
</dbReference>
<reference evidence="3" key="1">
    <citation type="journal article" date="2015" name="PLoS Genet.">
        <title>Genome Sequence and Transcriptome Analyses of Chrysochromulina tobin: Metabolic Tools for Enhanced Algal Fitness in the Prominent Order Prymnesiales (Haptophyceae).</title>
        <authorList>
            <person name="Hovde B.T."/>
            <person name="Deodato C.R."/>
            <person name="Hunsperger H.M."/>
            <person name="Ryken S.A."/>
            <person name="Yost W."/>
            <person name="Jha R.K."/>
            <person name="Patterson J."/>
            <person name="Monnat R.J. Jr."/>
            <person name="Barlow S.B."/>
            <person name="Starkenburg S.R."/>
            <person name="Cattolico R.A."/>
        </authorList>
    </citation>
    <scope>NUCLEOTIDE SEQUENCE</scope>
    <source>
        <strain evidence="3">CCMP291</strain>
    </source>
</reference>
<gene>
    <name evidence="2" type="ORF">Ctob_007165</name>
</gene>
<sequence length="341" mass="37702">MACLGKYLNGVDPANITSLEELLEKTDLKSVHELLKQQGIATLEAFMMLTPSAIETMGVTKGLRIRLLRAAEMMRQARPVEFPREEDALMSDTGEADTMPPKHNSTSSLYIDSTISSPDFTRVVFCVSILVHDLIVEGEASHQAKLAAGLTPTNPCALFRPKEIFVTGKRQHSTSCAANAAEPMDTEIPSEDEICQALQQMHALMRMHPGCLVVAMIYIERLRRGTHSDLLVSTWQPTLFAAVILAQKMAQLERDFLQAIDYNVGIKAAVYTEWYFKICTFAERLSAPLRPLGKDVATLLEIRGAAFEEKILAERPQSQSDPTLSDSCKAPPAPRSRIVLS</sequence>
<dbReference type="AlphaFoldDB" id="A0A0M0JQG9"/>
<evidence type="ECO:0000256" key="1">
    <source>
        <dbReference type="SAM" id="MobiDB-lite"/>
    </source>
</evidence>
<dbReference type="SUPFAM" id="SSF47769">
    <property type="entry name" value="SAM/Pointed domain"/>
    <property type="match status" value="1"/>
</dbReference>
<dbReference type="Proteomes" id="UP000037460">
    <property type="component" value="Unassembled WGS sequence"/>
</dbReference>
<dbReference type="Gene3D" id="1.10.150.50">
    <property type="entry name" value="Transcription Factor, Ets-1"/>
    <property type="match status" value="1"/>
</dbReference>
<proteinExistence type="predicted"/>
<name>A0A0M0JQG9_9EUKA</name>
<dbReference type="PANTHER" id="PTHR14248">
    <property type="entry name" value="CYCLIN Y, ISOFORM A"/>
    <property type="match status" value="1"/>
</dbReference>
<keyword evidence="3" id="KW-1185">Reference proteome</keyword>
<dbReference type="OrthoDB" id="10250320at2759"/>
<feature type="region of interest" description="Disordered" evidence="1">
    <location>
        <begin position="315"/>
        <end position="341"/>
    </location>
</feature>
<comment type="caution">
    <text evidence="2">The sequence shown here is derived from an EMBL/GenBank/DDBJ whole genome shotgun (WGS) entry which is preliminary data.</text>
</comment>
<evidence type="ECO:0000313" key="3">
    <source>
        <dbReference type="Proteomes" id="UP000037460"/>
    </source>
</evidence>